<proteinExistence type="predicted"/>
<dbReference type="AlphaFoldDB" id="A0A0B7FLV2"/>
<accession>A0A0B7FLV2</accession>
<organism evidence="2 3">
    <name type="scientific">Thanatephorus cucumeris (strain AG1-IB / isolate 7/3/14)</name>
    <name type="common">Lettuce bottom rot fungus</name>
    <name type="synonym">Rhizoctonia solani</name>
    <dbReference type="NCBI Taxonomy" id="1108050"/>
    <lineage>
        <taxon>Eukaryota</taxon>
        <taxon>Fungi</taxon>
        <taxon>Dikarya</taxon>
        <taxon>Basidiomycota</taxon>
        <taxon>Agaricomycotina</taxon>
        <taxon>Agaricomycetes</taxon>
        <taxon>Cantharellales</taxon>
        <taxon>Ceratobasidiaceae</taxon>
        <taxon>Rhizoctonia</taxon>
        <taxon>Rhizoctonia solani AG-1</taxon>
    </lineage>
</organism>
<evidence type="ECO:0008006" key="4">
    <source>
        <dbReference type="Google" id="ProtNLM"/>
    </source>
</evidence>
<dbReference type="Proteomes" id="UP000059188">
    <property type="component" value="Unassembled WGS sequence"/>
</dbReference>
<dbReference type="SUPFAM" id="SSF52047">
    <property type="entry name" value="RNI-like"/>
    <property type="match status" value="1"/>
</dbReference>
<dbReference type="STRING" id="1108050.A0A0B7FLV2"/>
<dbReference type="OrthoDB" id="3159856at2759"/>
<name>A0A0B7FLV2_THACB</name>
<reference evidence="2 3" key="1">
    <citation type="submission" date="2014-11" db="EMBL/GenBank/DDBJ databases">
        <authorList>
            <person name="Wibberg Daniel"/>
        </authorList>
    </citation>
    <scope>NUCLEOTIDE SEQUENCE [LARGE SCALE GENOMIC DNA]</scope>
    <source>
        <strain evidence="2">Rhizoctonia solani AG1-IB 7/3/14</strain>
    </source>
</reference>
<dbReference type="EMBL" id="LN679102">
    <property type="protein sequence ID" value="CEL57914.1"/>
    <property type="molecule type" value="Genomic_DNA"/>
</dbReference>
<keyword evidence="3" id="KW-1185">Reference proteome</keyword>
<feature type="region of interest" description="Disordered" evidence="1">
    <location>
        <begin position="484"/>
        <end position="553"/>
    </location>
</feature>
<dbReference type="InterPro" id="IPR032675">
    <property type="entry name" value="LRR_dom_sf"/>
</dbReference>
<gene>
    <name evidence="2" type="ORF">RSOLAG1IB_02659</name>
</gene>
<sequence>MPIDLPPELFGAIFHALDDQSQRYLVATCRTFRDHWLAESWQTLTFTGPRVKSQLRRFVYWVDKTQHSTDLIKNTQNLFVRACLLDKAVPPGLPEGEQNTDIQDDDLASLLVRLTASLKILSIDLPPMPENQLFDKTLSRIARLPKLQRLFLGRVKVQDGYDVACDYTELKEATMIWCHGIVEQKLLIDQGGLEHLDVHDSWDIGNLSTISHQWHNLKSFRFSAVDHTYATKILEAGRGALRSLEEVSIEVPMTNDVFFRIVSELSNYPIQKFHLCLTGIGLEVFHDTGRNCIPDNFGPNWLAYISNNLKGLKELALDYRSEGSRFSLGWPGDQTMYAGALAFAHNLQTLAISIHAFPRTGRFDCRQFSYMYFEHIPSLQTLHFPAMPLIPTRSLGSIYSELYMSPSPALILGYTMSGRPGQPHHTEDMGDTYRPFWITHGPDVAIDRHRRGGGLRIVTPSRPDSIPDESAHTHAHTINDLMEDTVNPPEADFFDQDDVDLGPWFPAPGVEDEGDENSSHWASDDDSQGEDHDAPDPPPPTSEEWMQGLTIGMSNANVRISQLDFSELDGHSSSEGDMLEDINDSDLSADLS</sequence>
<dbReference type="Gene3D" id="3.80.10.10">
    <property type="entry name" value="Ribonuclease Inhibitor"/>
    <property type="match status" value="1"/>
</dbReference>
<protein>
    <recommendedName>
        <fullName evidence="4">F-box domain-containing protein</fullName>
    </recommendedName>
</protein>
<evidence type="ECO:0000256" key="1">
    <source>
        <dbReference type="SAM" id="MobiDB-lite"/>
    </source>
</evidence>
<feature type="region of interest" description="Disordered" evidence="1">
    <location>
        <begin position="567"/>
        <end position="592"/>
    </location>
</feature>
<evidence type="ECO:0000313" key="3">
    <source>
        <dbReference type="Proteomes" id="UP000059188"/>
    </source>
</evidence>
<evidence type="ECO:0000313" key="2">
    <source>
        <dbReference type="EMBL" id="CEL57914.1"/>
    </source>
</evidence>